<evidence type="ECO:0000313" key="3">
    <source>
        <dbReference type="EMBL" id="QUL98040.1"/>
    </source>
</evidence>
<dbReference type="InterPro" id="IPR036177">
    <property type="entry name" value="Peptidase_M55_sf"/>
</dbReference>
<dbReference type="KEGG" id="fcz:IMF26_08220"/>
<feature type="binding site" evidence="2">
    <location>
        <position position="10"/>
    </location>
    <ligand>
        <name>Zn(2+)</name>
        <dbReference type="ChEBI" id="CHEBI:29105"/>
        <label>1</label>
    </ligand>
</feature>
<feature type="binding site" evidence="2">
    <location>
        <position position="104"/>
    </location>
    <ligand>
        <name>Zn(2+)</name>
        <dbReference type="ChEBI" id="CHEBI:29105"/>
        <label>2</label>
    </ligand>
</feature>
<dbReference type="AlphaFoldDB" id="A0AAT9LDY9"/>
<feature type="binding site" evidence="2">
    <location>
        <position position="60"/>
    </location>
    <ligand>
        <name>Zn(2+)</name>
        <dbReference type="ChEBI" id="CHEBI:29105"/>
        <label>2</label>
    </ligand>
</feature>
<feature type="binding site" evidence="2">
    <location>
        <position position="134"/>
    </location>
    <ligand>
        <name>Zn(2+)</name>
        <dbReference type="ChEBI" id="CHEBI:29105"/>
        <label>2</label>
    </ligand>
</feature>
<evidence type="ECO:0000256" key="2">
    <source>
        <dbReference type="PIRSR" id="PIRSR015853-2"/>
    </source>
</evidence>
<feature type="binding site" evidence="2">
    <location>
        <position position="8"/>
    </location>
    <ligand>
        <name>Zn(2+)</name>
        <dbReference type="ChEBI" id="CHEBI:29105"/>
        <label>2</label>
    </ligand>
</feature>
<accession>A0AAT9LDY9</accession>
<feature type="active site" description="Nucleophile" evidence="1">
    <location>
        <position position="115"/>
    </location>
</feature>
<dbReference type="InterPro" id="IPR007035">
    <property type="entry name" value="Peptidase_M55"/>
</dbReference>
<reference evidence="3" key="1">
    <citation type="submission" date="2020-10" db="EMBL/GenBank/DDBJ databases">
        <authorList>
            <person name="Kadnikov V."/>
            <person name="Beletsky A.V."/>
            <person name="Mardanov A.V."/>
            <person name="Karnachuk O.V."/>
            <person name="Ravin N.V."/>
        </authorList>
    </citation>
    <scope>NUCLEOTIDE SEQUENCE</scope>
    <source>
        <strain evidence="3">Bu02</strain>
    </source>
</reference>
<dbReference type="GO" id="GO:0046872">
    <property type="term" value="F:metal ion binding"/>
    <property type="evidence" value="ECO:0007669"/>
    <property type="project" value="UniProtKB-KW"/>
</dbReference>
<keyword evidence="2" id="KW-0479">Metal-binding</keyword>
<keyword evidence="2" id="KW-0862">Zinc</keyword>
<reference evidence="3" key="2">
    <citation type="journal article" date="2023" name="Biology">
        <title>Prokaryotic Life Associated with Coal-Fire Gas Vents Revealed by Metagenomics.</title>
        <authorList>
            <person name="Kadnikov V.V."/>
            <person name="Mardanov A.V."/>
            <person name="Beletsky A.V."/>
            <person name="Karnachuk O.V."/>
            <person name="Ravin N.V."/>
        </authorList>
    </citation>
    <scope>NUCLEOTIDE SEQUENCE</scope>
    <source>
        <strain evidence="3">Bu02</strain>
    </source>
</reference>
<protein>
    <submittedName>
        <fullName evidence="3">M55 family metallopeptidase</fullName>
    </submittedName>
</protein>
<organism evidence="3">
    <name type="scientific">Candidatus Fermentithermobacillus carboniphilus</name>
    <dbReference type="NCBI Taxonomy" id="3085328"/>
    <lineage>
        <taxon>Bacteria</taxon>
        <taxon>Bacillati</taxon>
        <taxon>Bacillota</taxon>
        <taxon>Candidatus Fermentithermobacillia</taxon>
        <taxon>Candidatus Fermentithermobacillales</taxon>
        <taxon>Candidatus Fermentithermobacillaceae</taxon>
        <taxon>Candidatus Fermentithermobacillus</taxon>
    </lineage>
</organism>
<gene>
    <name evidence="3" type="ORF">IMF26_08220</name>
</gene>
<dbReference type="Gene3D" id="3.30.1360.130">
    <property type="entry name" value="Dipeptide transport protein"/>
    <property type="match status" value="1"/>
</dbReference>
<dbReference type="EMBL" id="CP062796">
    <property type="protein sequence ID" value="QUL98040.1"/>
    <property type="molecule type" value="Genomic_DNA"/>
</dbReference>
<dbReference type="SUPFAM" id="SSF63992">
    <property type="entry name" value="Dipeptide transport protein"/>
    <property type="match status" value="1"/>
</dbReference>
<dbReference type="Pfam" id="PF04951">
    <property type="entry name" value="Peptidase_M55"/>
    <property type="match status" value="1"/>
</dbReference>
<feature type="binding site" evidence="2">
    <location>
        <position position="8"/>
    </location>
    <ligand>
        <name>Zn(2+)</name>
        <dbReference type="ChEBI" id="CHEBI:29105"/>
        <label>1</label>
    </ligand>
</feature>
<dbReference type="Gene3D" id="3.40.50.10780">
    <property type="entry name" value="Dipeptide transport protein"/>
    <property type="match status" value="1"/>
</dbReference>
<dbReference type="InterPro" id="IPR027476">
    <property type="entry name" value="DppA_N"/>
</dbReference>
<evidence type="ECO:0000256" key="1">
    <source>
        <dbReference type="PIRSR" id="PIRSR015853-1"/>
    </source>
</evidence>
<dbReference type="CDD" id="cd08663">
    <property type="entry name" value="DAP_dppA_1"/>
    <property type="match status" value="1"/>
</dbReference>
<name>A0AAT9LDY9_9FIRM</name>
<sequence length="271" mass="28955">MKVFISCDIEGISGIVNTDQTSPEGKDYSRARELMTGEANAVIEGAVRAGATEIVVNDAHGPMRNLLIEKLHPAATLITGSPKPLSMMEGIGPQFQAAIFVGYHSRMGTPGVLSHTISGAVVANIWVNDVLVGETGINAGIAGFYGVPVVLVAGDDVVAEEARALLPHVHTVVVKQAITRYSAKCLPPEKVSQLLTTETEKALRDLSSAKSWVPTSPVTFKIEFKDSGFAEQAARFPYAKVIDPRTLSFTADDYITAFKGMRAMIALARND</sequence>
<dbReference type="PIRSF" id="PIRSF015853">
    <property type="entry name" value="Pep_DppA"/>
    <property type="match status" value="1"/>
</dbReference>
<proteinExistence type="predicted"/>